<keyword evidence="3 6" id="KW-0975">Bacterial flagellum</keyword>
<evidence type="ECO:0000256" key="4">
    <source>
        <dbReference type="ARBA" id="ARBA00038560"/>
    </source>
</evidence>
<keyword evidence="10" id="KW-0966">Cell projection</keyword>
<evidence type="ECO:0000259" key="8">
    <source>
        <dbReference type="Pfam" id="PF06429"/>
    </source>
</evidence>
<dbReference type="InterPro" id="IPR037925">
    <property type="entry name" value="FlgE/F/G-like"/>
</dbReference>
<keyword evidence="10" id="KW-0282">Flagellum</keyword>
<dbReference type="NCBIfam" id="TIGR02490">
    <property type="entry name" value="flgF"/>
    <property type="match status" value="1"/>
</dbReference>
<dbReference type="Pfam" id="PF06429">
    <property type="entry name" value="Flg_bbr_C"/>
    <property type="match status" value="1"/>
</dbReference>
<dbReference type="NCBIfam" id="TIGR03506">
    <property type="entry name" value="FlgEFG_subfam"/>
    <property type="match status" value="1"/>
</dbReference>
<comment type="similarity">
    <text evidence="2 6">Belongs to the flagella basal body rod proteins family.</text>
</comment>
<comment type="subcellular location">
    <subcellularLocation>
        <location evidence="1 6">Bacterial flagellum basal body</location>
    </subcellularLocation>
</comment>
<feature type="domain" description="Flagellar basal-body/hook protein C-terminal" evidence="8">
    <location>
        <begin position="199"/>
        <end position="242"/>
    </location>
</feature>
<evidence type="ECO:0000259" key="9">
    <source>
        <dbReference type="Pfam" id="PF22692"/>
    </source>
</evidence>
<feature type="domain" description="Flagellar basal body rod protein N-terminal" evidence="7">
    <location>
        <begin position="5"/>
        <end position="35"/>
    </location>
</feature>
<feature type="domain" description="Flagellar hook protein FlgE/F/G-like D1" evidence="9">
    <location>
        <begin position="81"/>
        <end position="145"/>
    </location>
</feature>
<dbReference type="InterPro" id="IPR010930">
    <property type="entry name" value="Flg_bb/hook_C_dom"/>
</dbReference>
<sequence length="247" mass="25760">MDRLIYTAMSGAKHILEQQATTAHNLANASTTGFKAQIDSFRAVPVLGNGLPTRAFVVDATVGTDYRSGSIEQTGRDLDVAIQGDGWIAVQRADGSEGYTRNGALQINQNGQLQTATGLNVMGDGGPISIPPDVTITIAKDGTISSVNNLTAPGATTIIGRLKLTNPPASSLKRADDGLFVTTNGQPAPLDPAVSVIGGALESSNVNVVETMVNMISLARGFEMQMKMLENAQNNAGKADQLFSMNG</sequence>
<protein>
    <recommendedName>
        <fullName evidence="5 6">Flagellar basal-body rod protein FlgF</fullName>
    </recommendedName>
</protein>
<dbReference type="Proteomes" id="UP001225906">
    <property type="component" value="Unassembled WGS sequence"/>
</dbReference>
<dbReference type="EMBL" id="JAVCAP010000020">
    <property type="protein sequence ID" value="MDP8568107.1"/>
    <property type="molecule type" value="Genomic_DNA"/>
</dbReference>
<dbReference type="PANTHER" id="PTHR30435">
    <property type="entry name" value="FLAGELLAR PROTEIN"/>
    <property type="match status" value="1"/>
</dbReference>
<evidence type="ECO:0000256" key="5">
    <source>
        <dbReference type="ARBA" id="ARBA00040228"/>
    </source>
</evidence>
<proteinExistence type="inferred from homology"/>
<evidence type="ECO:0000256" key="2">
    <source>
        <dbReference type="ARBA" id="ARBA00009677"/>
    </source>
</evidence>
<comment type="subunit">
    <text evidence="4 6">The basal body constitutes a major portion of the flagellar organelle and consists of five rings (E,L,P,S, and M) mounted on a central rod. The rod consists of about 26 subunits of FlgG in the distal portion, and FlgB, FlgC and FlgF are thought to build up the proximal portion of the rod with about 6 subunits each.</text>
</comment>
<keyword evidence="10" id="KW-0969">Cilium</keyword>
<dbReference type="InterPro" id="IPR001444">
    <property type="entry name" value="Flag_bb_rod_N"/>
</dbReference>
<accession>A0ABT9JU39</accession>
<evidence type="ECO:0000256" key="3">
    <source>
        <dbReference type="ARBA" id="ARBA00023143"/>
    </source>
</evidence>
<keyword evidence="11" id="KW-1185">Reference proteome</keyword>
<evidence type="ECO:0000259" key="7">
    <source>
        <dbReference type="Pfam" id="PF00460"/>
    </source>
</evidence>
<evidence type="ECO:0000313" key="11">
    <source>
        <dbReference type="Proteomes" id="UP001225906"/>
    </source>
</evidence>
<dbReference type="Pfam" id="PF22692">
    <property type="entry name" value="LlgE_F_G_D1"/>
    <property type="match status" value="1"/>
</dbReference>
<name>A0ABT9JU39_9PROT</name>
<dbReference type="InterPro" id="IPR012836">
    <property type="entry name" value="FlgF"/>
</dbReference>
<dbReference type="InterPro" id="IPR053967">
    <property type="entry name" value="LlgE_F_G-like_D1"/>
</dbReference>
<reference evidence="11" key="1">
    <citation type="journal article" date="2019" name="Int. J. Syst. Evol. Microbiol.">
        <title>The Global Catalogue of Microorganisms (GCM) 10K type strain sequencing project: providing services to taxonomists for standard genome sequencing and annotation.</title>
        <authorList>
            <consortium name="The Broad Institute Genomics Platform"/>
            <consortium name="The Broad Institute Genome Sequencing Center for Infectious Disease"/>
            <person name="Wu L."/>
            <person name="Ma J."/>
        </authorList>
    </citation>
    <scope>NUCLEOTIDE SEQUENCE [LARGE SCALE GENOMIC DNA]</scope>
    <source>
        <strain evidence="11">VKM B-3159</strain>
    </source>
</reference>
<dbReference type="Pfam" id="PF00460">
    <property type="entry name" value="Flg_bb_rod"/>
    <property type="match status" value="1"/>
</dbReference>
<evidence type="ECO:0000256" key="6">
    <source>
        <dbReference type="RuleBase" id="RU362116"/>
    </source>
</evidence>
<comment type="caution">
    <text evidence="10">The sequence shown here is derived from an EMBL/GenBank/DDBJ whole genome shotgun (WGS) entry which is preliminary data.</text>
</comment>
<dbReference type="NCBIfam" id="NF009280">
    <property type="entry name" value="PRK12640.1"/>
    <property type="match status" value="1"/>
</dbReference>
<evidence type="ECO:0000313" key="10">
    <source>
        <dbReference type="EMBL" id="MDP8568107.1"/>
    </source>
</evidence>
<gene>
    <name evidence="10" type="primary">flgF</name>
    <name evidence="10" type="ORF">Q9291_09625</name>
</gene>
<dbReference type="InterPro" id="IPR020013">
    <property type="entry name" value="Flagellar_FlgE/F/G"/>
</dbReference>
<dbReference type="RefSeq" id="WP_306389830.1">
    <property type="nucleotide sequence ID" value="NZ_JAVCAP010000020.1"/>
</dbReference>
<dbReference type="PANTHER" id="PTHR30435:SF18">
    <property type="entry name" value="FLAGELLAR BASAL-BODY ROD PROTEIN FLGF"/>
    <property type="match status" value="1"/>
</dbReference>
<evidence type="ECO:0000256" key="1">
    <source>
        <dbReference type="ARBA" id="ARBA00004117"/>
    </source>
</evidence>
<organism evidence="10 11">
    <name type="scientific">Methylophilus aquaticus</name>
    <dbReference type="NCBI Taxonomy" id="1971610"/>
    <lineage>
        <taxon>Bacteria</taxon>
        <taxon>Pseudomonadati</taxon>
        <taxon>Pseudomonadota</taxon>
        <taxon>Betaproteobacteria</taxon>
        <taxon>Nitrosomonadales</taxon>
        <taxon>Methylophilaceae</taxon>
        <taxon>Methylophilus</taxon>
    </lineage>
</organism>
<dbReference type="SUPFAM" id="SSF117143">
    <property type="entry name" value="Flagellar hook protein flgE"/>
    <property type="match status" value="1"/>
</dbReference>